<sequence>MRRTDLLKGLIAVQAACMIVVAVVVLIRLLPVSAGGAPAVPPAEPEPAAPDGGAVVGQVGGKAVTKDELLQALEQQFGKQVLYTLMVRRAIDLEAEAVGLSVSAAEVERELARMIDGYASEADFYQAMEGQLGLTKEQVAEDAKYRLLLEQIAMRAVEVGEAEVDAYIDSHPARFAPDIRVDLAWILTETPRLAEQAVGELEDGASFAALARRYSMDEYTAEIGGEIGQVDLDDPFVDPAVLEAAAELEVGAIAGPLVVDDGYAVIRLNERTVSQQMDETRIREAAFRLAALSLAPPLHEVERDLLLKYEAQVLPPYELGN</sequence>
<evidence type="ECO:0000313" key="4">
    <source>
        <dbReference type="EMBL" id="MBD2848405.1"/>
    </source>
</evidence>
<dbReference type="EMBL" id="JACXIZ010000065">
    <property type="protein sequence ID" value="MBD2848405.1"/>
    <property type="molecule type" value="Genomic_DNA"/>
</dbReference>
<dbReference type="SUPFAM" id="SSF54534">
    <property type="entry name" value="FKBP-like"/>
    <property type="match status" value="1"/>
</dbReference>
<keyword evidence="2" id="KW-1133">Transmembrane helix</keyword>
<dbReference type="PROSITE" id="PS01096">
    <property type="entry name" value="PPIC_PPIASE_1"/>
    <property type="match status" value="1"/>
</dbReference>
<keyword evidence="1" id="KW-0697">Rotamase</keyword>
<dbReference type="Proteomes" id="UP000621560">
    <property type="component" value="Unassembled WGS sequence"/>
</dbReference>
<dbReference type="PANTHER" id="PTHR47245">
    <property type="entry name" value="PEPTIDYLPROLYL ISOMERASE"/>
    <property type="match status" value="1"/>
</dbReference>
<dbReference type="InterPro" id="IPR023058">
    <property type="entry name" value="PPIase_PpiC_CS"/>
</dbReference>
<dbReference type="Gene3D" id="3.10.50.40">
    <property type="match status" value="1"/>
</dbReference>
<dbReference type="PANTHER" id="PTHR47245:SF2">
    <property type="entry name" value="PEPTIDYL-PROLYL CIS-TRANS ISOMERASE HP_0175-RELATED"/>
    <property type="match status" value="1"/>
</dbReference>
<dbReference type="AlphaFoldDB" id="A0A927BZ47"/>
<name>A0A927BZ47_9BACL</name>
<keyword evidence="5" id="KW-1185">Reference proteome</keyword>
<dbReference type="InterPro" id="IPR050245">
    <property type="entry name" value="PrsA_foldase"/>
</dbReference>
<evidence type="ECO:0000259" key="3">
    <source>
        <dbReference type="PROSITE" id="PS50198"/>
    </source>
</evidence>
<keyword evidence="1 4" id="KW-0413">Isomerase</keyword>
<evidence type="ECO:0000256" key="1">
    <source>
        <dbReference type="PROSITE-ProRule" id="PRU00278"/>
    </source>
</evidence>
<dbReference type="PROSITE" id="PS50198">
    <property type="entry name" value="PPIC_PPIASE_2"/>
    <property type="match status" value="1"/>
</dbReference>
<dbReference type="RefSeq" id="WP_190921504.1">
    <property type="nucleotide sequence ID" value="NZ_JACXIZ010000065.1"/>
</dbReference>
<evidence type="ECO:0000313" key="5">
    <source>
        <dbReference type="Proteomes" id="UP000621560"/>
    </source>
</evidence>
<dbReference type="InterPro" id="IPR000297">
    <property type="entry name" value="PPIase_PpiC"/>
</dbReference>
<comment type="caution">
    <text evidence="4">The sequence shown here is derived from an EMBL/GenBank/DDBJ whole genome shotgun (WGS) entry which is preliminary data.</text>
</comment>
<gene>
    <name evidence="4" type="ORF">IDH44_24755</name>
</gene>
<feature type="transmembrane region" description="Helical" evidence="2">
    <location>
        <begin position="7"/>
        <end position="30"/>
    </location>
</feature>
<organism evidence="4 5">
    <name type="scientific">Paenibacillus sabuli</name>
    <dbReference type="NCBI Taxonomy" id="2772509"/>
    <lineage>
        <taxon>Bacteria</taxon>
        <taxon>Bacillati</taxon>
        <taxon>Bacillota</taxon>
        <taxon>Bacilli</taxon>
        <taxon>Bacillales</taxon>
        <taxon>Paenibacillaceae</taxon>
        <taxon>Paenibacillus</taxon>
    </lineage>
</organism>
<reference evidence="4" key="1">
    <citation type="submission" date="2020-09" db="EMBL/GenBank/DDBJ databases">
        <title>A novel bacterium of genus Paenibacillus, isolated from South China Sea.</title>
        <authorList>
            <person name="Huang H."/>
            <person name="Mo K."/>
            <person name="Hu Y."/>
        </authorList>
    </citation>
    <scope>NUCLEOTIDE SEQUENCE</scope>
    <source>
        <strain evidence="4">IB182496</strain>
    </source>
</reference>
<dbReference type="Pfam" id="PF00639">
    <property type="entry name" value="Rotamase"/>
    <property type="match status" value="1"/>
</dbReference>
<evidence type="ECO:0000256" key="2">
    <source>
        <dbReference type="SAM" id="Phobius"/>
    </source>
</evidence>
<dbReference type="SUPFAM" id="SSF109998">
    <property type="entry name" value="Triger factor/SurA peptide-binding domain-like"/>
    <property type="match status" value="1"/>
</dbReference>
<dbReference type="GO" id="GO:0003755">
    <property type="term" value="F:peptidyl-prolyl cis-trans isomerase activity"/>
    <property type="evidence" value="ECO:0007669"/>
    <property type="project" value="UniProtKB-KW"/>
</dbReference>
<keyword evidence="2" id="KW-0472">Membrane</keyword>
<dbReference type="Gene3D" id="1.10.4030.10">
    <property type="entry name" value="Porin chaperone SurA, peptide-binding domain"/>
    <property type="match status" value="1"/>
</dbReference>
<protein>
    <submittedName>
        <fullName evidence="4">Peptidyl-prolyl cis-trans isomerase</fullName>
    </submittedName>
</protein>
<accession>A0A927BZ47</accession>
<proteinExistence type="predicted"/>
<dbReference type="InterPro" id="IPR046357">
    <property type="entry name" value="PPIase_dom_sf"/>
</dbReference>
<feature type="domain" description="PpiC" evidence="3">
    <location>
        <begin position="178"/>
        <end position="270"/>
    </location>
</feature>
<dbReference type="Pfam" id="PF13624">
    <property type="entry name" value="SurA_N_3"/>
    <property type="match status" value="1"/>
</dbReference>
<dbReference type="InterPro" id="IPR027304">
    <property type="entry name" value="Trigger_fact/SurA_dom_sf"/>
</dbReference>
<keyword evidence="2" id="KW-0812">Transmembrane</keyword>